<dbReference type="PANTHER" id="PTHR39673">
    <property type="entry name" value="TUNGSTEN FORMYLMETHANOFURAN DEHYDROGENASE, SUBUNIT C (FWDC)"/>
    <property type="match status" value="1"/>
</dbReference>
<evidence type="ECO:0000313" key="2">
    <source>
        <dbReference type="EMBL" id="AGW14470.1"/>
    </source>
</evidence>
<organism evidence="2 3">
    <name type="scientific">Megalodesulfovibrio gigas (strain ATCC 19364 / DSM 1382 / NCIMB 9332 / VKM B-1759)</name>
    <name type="common">Desulfovibrio gigas</name>
    <dbReference type="NCBI Taxonomy" id="1121448"/>
    <lineage>
        <taxon>Bacteria</taxon>
        <taxon>Pseudomonadati</taxon>
        <taxon>Thermodesulfobacteriota</taxon>
        <taxon>Desulfovibrionia</taxon>
        <taxon>Desulfovibrionales</taxon>
        <taxon>Desulfovibrionaceae</taxon>
        <taxon>Megalodesulfovibrio</taxon>
    </lineage>
</organism>
<dbReference type="PATRIC" id="fig|1121448.10.peg.2700"/>
<accession>T2GD12</accession>
<protein>
    <submittedName>
        <fullName evidence="2">Putative glutamate synthase subunit alpha domain-containing protein</fullName>
    </submittedName>
</protein>
<dbReference type="SUPFAM" id="SSF69336">
    <property type="entry name" value="Alpha subunit of glutamate synthase, C-terminal domain"/>
    <property type="match status" value="1"/>
</dbReference>
<dbReference type="PIRSF" id="PIRSF006519">
    <property type="entry name" value="GOGAT_dom3"/>
    <property type="match status" value="1"/>
</dbReference>
<feature type="domain" description="Glutamate synthase alpha subunit C-terminal" evidence="1">
    <location>
        <begin position="35"/>
        <end position="190"/>
    </location>
</feature>
<dbReference type="OrthoDB" id="9803192at2"/>
<evidence type="ECO:0000313" key="3">
    <source>
        <dbReference type="Proteomes" id="UP000016587"/>
    </source>
</evidence>
<dbReference type="InterPro" id="IPR012061">
    <property type="entry name" value="Glu_synth_lsu_3"/>
</dbReference>
<dbReference type="AlphaFoldDB" id="T2GD12"/>
<reference evidence="2 3" key="1">
    <citation type="journal article" date="2013" name="J. Bacteriol.">
        <title>Roles of HynAB and Ech, the only two hydrogenases found in the model sulfate reducer Desulfovibrio gigas.</title>
        <authorList>
            <person name="Morais-Silva F.O."/>
            <person name="Santos C.I."/>
            <person name="Rodrigues R."/>
            <person name="Pereira I.A."/>
            <person name="Rodrigues-Pousada C."/>
        </authorList>
    </citation>
    <scope>NUCLEOTIDE SEQUENCE [LARGE SCALE GENOMIC DNA]</scope>
    <source>
        <strain evidence="3">ATCC 19364 / DSM 1382 / NCIMB 9332 / VKM B-1759</strain>
    </source>
</reference>
<dbReference type="Gene3D" id="2.160.20.60">
    <property type="entry name" value="Glutamate synthase, alpha subunit, C-terminal domain"/>
    <property type="match status" value="1"/>
</dbReference>
<dbReference type="GO" id="GO:0016491">
    <property type="term" value="F:oxidoreductase activity"/>
    <property type="evidence" value="ECO:0007669"/>
    <property type="project" value="InterPro"/>
</dbReference>
<dbReference type="KEGG" id="dgg:DGI_2739"/>
<dbReference type="EMBL" id="CP006585">
    <property type="protein sequence ID" value="AGW14470.1"/>
    <property type="molecule type" value="Genomic_DNA"/>
</dbReference>
<evidence type="ECO:0000259" key="1">
    <source>
        <dbReference type="Pfam" id="PF01493"/>
    </source>
</evidence>
<dbReference type="STRING" id="1121448.DGI_2739"/>
<dbReference type="InterPro" id="IPR035710">
    <property type="entry name" value="Archaeal_gltB"/>
</dbReference>
<dbReference type="eggNOG" id="COG0070">
    <property type="taxonomic scope" value="Bacteria"/>
</dbReference>
<dbReference type="Pfam" id="PF01493">
    <property type="entry name" value="GXGXG"/>
    <property type="match status" value="1"/>
</dbReference>
<keyword evidence="3" id="KW-1185">Reference proteome</keyword>
<sequence>MAADSRFVLNAEGLYYKQLNEQIRAAVRSGHKAIELCNVRGQRYIGNSLDGEDIDIVIHGVPGQDMAAFMRGPHLTVYGNAQDGVGNTMDAGEIVIHGMVGDVLGYAMRGGRIFVKGDAGYRCGIHMKAYMEKFPVLVIGGKAGDFLGEYMAGGAIILLGMFSDKPAEVPITGRSLGTGMHGGVIYVRGEVPAHQLGAGLAAKELDADERAFLEVQIRDYAAALGLDAEAILDAPFLRVKPYTHRPYGNMYVGTN</sequence>
<proteinExistence type="predicted"/>
<dbReference type="Proteomes" id="UP000016587">
    <property type="component" value="Chromosome"/>
</dbReference>
<dbReference type="HOGENOM" id="CLU_078510_1_0_7"/>
<dbReference type="RefSeq" id="WP_021761492.1">
    <property type="nucleotide sequence ID" value="NC_022444.1"/>
</dbReference>
<name>T2GD12_MEGG1</name>
<dbReference type="InterPro" id="IPR002489">
    <property type="entry name" value="Glu_synth_asu_C"/>
</dbReference>
<dbReference type="CDD" id="cd00981">
    <property type="entry name" value="arch_gltB"/>
    <property type="match status" value="1"/>
</dbReference>
<gene>
    <name evidence="2" type="ORF">DGI_2739</name>
</gene>
<dbReference type="InterPro" id="IPR036485">
    <property type="entry name" value="Glu_synth_asu_C_sf"/>
</dbReference>
<reference evidence="3" key="2">
    <citation type="submission" date="2013-07" db="EMBL/GenBank/DDBJ databases">
        <authorList>
            <person name="Morais-Silva F.O."/>
            <person name="Rezende A.M."/>
            <person name="Pimentel C."/>
            <person name="Resende D.M."/>
            <person name="Santos C.I."/>
            <person name="Clemente C."/>
            <person name="de Oliveira L.M."/>
            <person name="da Silva S.M."/>
            <person name="Costa D.A."/>
            <person name="Varela-Raposo A."/>
            <person name="Horacio E.C.A."/>
            <person name="Matos M."/>
            <person name="Flores O."/>
            <person name="Ruiz J.C."/>
            <person name="Rodrigues-Pousada C."/>
        </authorList>
    </citation>
    <scope>NUCLEOTIDE SEQUENCE [LARGE SCALE GENOMIC DNA]</scope>
    <source>
        <strain evidence="3">ATCC 19364 / DSM 1382 / NCIMB 9332 / VKM B-1759</strain>
    </source>
</reference>
<dbReference type="PANTHER" id="PTHR39673:SF5">
    <property type="entry name" value="TUNGSTEN-CONTAINING FORMYLMETHANOFURAN DEHYDROGENASE 2 SUBUNIT C"/>
    <property type="match status" value="1"/>
</dbReference>